<proteinExistence type="predicted"/>
<reference evidence="2" key="1">
    <citation type="submission" date="2021-01" db="EMBL/GenBank/DDBJ databases">
        <authorList>
            <person name="Corre E."/>
            <person name="Pelletier E."/>
            <person name="Niang G."/>
            <person name="Scheremetjew M."/>
            <person name="Finn R."/>
            <person name="Kale V."/>
            <person name="Holt S."/>
            <person name="Cochrane G."/>
            <person name="Meng A."/>
            <person name="Brown T."/>
            <person name="Cohen L."/>
        </authorList>
    </citation>
    <scope>NUCLEOTIDE SEQUENCE</scope>
    <source>
        <strain evidence="2">FSP1.4</strain>
    </source>
</reference>
<name>A0A7S3N7R9_9SPIT</name>
<evidence type="ECO:0000313" key="2">
    <source>
        <dbReference type="EMBL" id="CAE0350932.1"/>
    </source>
</evidence>
<feature type="compositionally biased region" description="Low complexity" evidence="1">
    <location>
        <begin position="187"/>
        <end position="202"/>
    </location>
</feature>
<feature type="region of interest" description="Disordered" evidence="1">
    <location>
        <begin position="184"/>
        <end position="248"/>
    </location>
</feature>
<dbReference type="AlphaFoldDB" id="A0A7S3N7R9"/>
<sequence length="336" mass="37855">MQIPQSVNNSLSAAKNEFAYGNFAKQCKYSLNNNTFHKLSGSNVSTTIDENNIDFRYRKPTESPTVSQSLMNSIKKKSISDRLDTTEHLLKKINKKFNNLIKDGSKPCVDILTSKSNGERQSKVCIASKELEDKWLDGMCQAKNKENLEKHKLTPNCKGNKDQYTAKMKQLINKILIGKNKIRDQSEISTSSPSAANSDSSSNVRMSEESKQYKSSTKSRYDRIDEESSNMNSESMISSELAESSHADTFQRKNVNKEIVLSEGSSIRLNQASDFVVLDSPTDIAKKFKRYKNKREDGNTLRRESNNSSSRTISFCESMLGKVENSKSSMINSARK</sequence>
<gene>
    <name evidence="2" type="ORF">EHAR0213_LOCUS9846</name>
</gene>
<dbReference type="EMBL" id="HBII01023766">
    <property type="protein sequence ID" value="CAE0350932.1"/>
    <property type="molecule type" value="Transcribed_RNA"/>
</dbReference>
<protein>
    <submittedName>
        <fullName evidence="2">Uncharacterized protein</fullName>
    </submittedName>
</protein>
<evidence type="ECO:0000256" key="1">
    <source>
        <dbReference type="SAM" id="MobiDB-lite"/>
    </source>
</evidence>
<organism evidence="2">
    <name type="scientific">Euplotes harpa</name>
    <dbReference type="NCBI Taxonomy" id="151035"/>
    <lineage>
        <taxon>Eukaryota</taxon>
        <taxon>Sar</taxon>
        <taxon>Alveolata</taxon>
        <taxon>Ciliophora</taxon>
        <taxon>Intramacronucleata</taxon>
        <taxon>Spirotrichea</taxon>
        <taxon>Hypotrichia</taxon>
        <taxon>Euplotida</taxon>
        <taxon>Euplotidae</taxon>
        <taxon>Euplotes</taxon>
    </lineage>
</organism>
<accession>A0A7S3N7R9</accession>
<feature type="compositionally biased region" description="Low complexity" evidence="1">
    <location>
        <begin position="229"/>
        <end position="240"/>
    </location>
</feature>